<reference evidence="3" key="1">
    <citation type="submission" date="2018-05" db="EMBL/GenBank/DDBJ databases">
        <title>Draft genome of Mucuna pruriens seed.</title>
        <authorList>
            <person name="Nnadi N.E."/>
            <person name="Vos R."/>
            <person name="Hasami M.H."/>
            <person name="Devisetty U.K."/>
            <person name="Aguiy J.C."/>
        </authorList>
    </citation>
    <scope>NUCLEOTIDE SEQUENCE [LARGE SCALE GENOMIC DNA]</scope>
    <source>
        <strain evidence="3">JCA_2017</strain>
    </source>
</reference>
<evidence type="ECO:0000313" key="4">
    <source>
        <dbReference type="Proteomes" id="UP000257109"/>
    </source>
</evidence>
<evidence type="ECO:0000259" key="2">
    <source>
        <dbReference type="Pfam" id="PF03732"/>
    </source>
</evidence>
<dbReference type="InterPro" id="IPR021109">
    <property type="entry name" value="Peptidase_aspartic_dom_sf"/>
</dbReference>
<feature type="domain" description="Retrotransposon gag" evidence="2">
    <location>
        <begin position="146"/>
        <end position="237"/>
    </location>
</feature>
<dbReference type="InterPro" id="IPR005162">
    <property type="entry name" value="Retrotrans_gag_dom"/>
</dbReference>
<feature type="region of interest" description="Disordered" evidence="1">
    <location>
        <begin position="485"/>
        <end position="504"/>
    </location>
</feature>
<dbReference type="Gene3D" id="2.40.70.10">
    <property type="entry name" value="Acid Proteases"/>
    <property type="match status" value="1"/>
</dbReference>
<dbReference type="CDD" id="cd00303">
    <property type="entry name" value="retropepsin_like"/>
    <property type="match status" value="1"/>
</dbReference>
<dbReference type="AlphaFoldDB" id="A0A371H4G4"/>
<dbReference type="EMBL" id="QJKJ01003591">
    <property type="protein sequence ID" value="RDX97665.1"/>
    <property type="molecule type" value="Genomic_DNA"/>
</dbReference>
<feature type="compositionally biased region" description="Polar residues" evidence="1">
    <location>
        <begin position="485"/>
        <end position="494"/>
    </location>
</feature>
<evidence type="ECO:0000313" key="3">
    <source>
        <dbReference type="EMBL" id="RDX97665.1"/>
    </source>
</evidence>
<proteinExistence type="predicted"/>
<dbReference type="Pfam" id="PF03732">
    <property type="entry name" value="Retrotrans_gag"/>
    <property type="match status" value="1"/>
</dbReference>
<keyword evidence="4" id="KW-1185">Reference proteome</keyword>
<sequence length="831" mass="92641">MTRSSTDPLYTFDLEIELTLRRLRKIRNTTVNISSSVNSVINSDQSYTDNFVASTNIFAEAGQMENQNRTLKELATPDVVYQPWCIQYPQLEPAQTYELKSSLIHLLPKFHGLAGEDPHKHLKEFHVVCSTMRPQGISEDYIKMKAFPFSLDGAAKDWLYLQPALFNTWGDMKRAFLEKFFPASRTATIRKEICGIRQHTGEILHEYWERFNKLCATCPHHQISEQLLIQYFYEGLSMMDRSMIDAASGGALMDKTPVAARHLISNMASNTQQFGIRGSNPSRPVNEIGAASNQRMENQLTELTSLVRQLAVSQHHPARVAKICNICTSVEHPTDLCPTLQETESGQTESVGAVGGFQYGKQPYQNRQFDNQPYGRQPFRPSPQQGPYAAQRAGSMPNAPYGVAGYQQPSPQYPAPSFPPQQQRTPTQGNSPSLEDLMKQLATSNLEFQQSVSSSNLQFQQNMTATIQDLKMQIGQLANTVSELQSAGSSSLPSQPIPNPRGNANAVILRSGKELPQPAQHQVQQPAEADSEAIADSPSHPQTTVPLPFPSRTVSARKPDSDDELLKMFRKVEINIPLLDAIKQIPKYAKFLKELCVHKRRKMKGNRELGGVVSSLTKSDTTVGISQVLPKKCRDPGIFSVPCTIGGCTFADAMLDLGASINVMPASTYRSLNFGDLEPTRMTIQLANRSIVQPLGVLEDVLEDETSRKGSTLILGRPFLMTARTKIDVHAGTLSMEFGDTLVQFNIFEAMKHPTEDHSLFGIDIMEQLVEEYFQLDSCSEEAEDCARLTEPISCSKTDHDEVQEFPDSEDDYSDIIDHSINKVHYTLDGR</sequence>
<feature type="compositionally biased region" description="Low complexity" evidence="1">
    <location>
        <begin position="516"/>
        <end position="528"/>
    </location>
</feature>
<organism evidence="3 4">
    <name type="scientific">Mucuna pruriens</name>
    <name type="common">Velvet bean</name>
    <name type="synonym">Dolichos pruriens</name>
    <dbReference type="NCBI Taxonomy" id="157652"/>
    <lineage>
        <taxon>Eukaryota</taxon>
        <taxon>Viridiplantae</taxon>
        <taxon>Streptophyta</taxon>
        <taxon>Embryophyta</taxon>
        <taxon>Tracheophyta</taxon>
        <taxon>Spermatophyta</taxon>
        <taxon>Magnoliopsida</taxon>
        <taxon>eudicotyledons</taxon>
        <taxon>Gunneridae</taxon>
        <taxon>Pentapetalae</taxon>
        <taxon>rosids</taxon>
        <taxon>fabids</taxon>
        <taxon>Fabales</taxon>
        <taxon>Fabaceae</taxon>
        <taxon>Papilionoideae</taxon>
        <taxon>50 kb inversion clade</taxon>
        <taxon>NPAAA clade</taxon>
        <taxon>indigoferoid/millettioid clade</taxon>
        <taxon>Phaseoleae</taxon>
        <taxon>Mucuna</taxon>
    </lineage>
</organism>
<feature type="compositionally biased region" description="Polar residues" evidence="1">
    <location>
        <begin position="424"/>
        <end position="433"/>
    </location>
</feature>
<evidence type="ECO:0000256" key="1">
    <source>
        <dbReference type="SAM" id="MobiDB-lite"/>
    </source>
</evidence>
<name>A0A371H4G4_MUCPR</name>
<feature type="region of interest" description="Disordered" evidence="1">
    <location>
        <begin position="353"/>
        <end position="434"/>
    </location>
</feature>
<feature type="region of interest" description="Disordered" evidence="1">
    <location>
        <begin position="515"/>
        <end position="558"/>
    </location>
</feature>
<comment type="caution">
    <text evidence="3">The sequence shown here is derived from an EMBL/GenBank/DDBJ whole genome shotgun (WGS) entry which is preliminary data.</text>
</comment>
<dbReference type="PANTHER" id="PTHR33223">
    <property type="entry name" value="CCHC-TYPE DOMAIN-CONTAINING PROTEIN"/>
    <property type="match status" value="1"/>
</dbReference>
<protein>
    <recommendedName>
        <fullName evidence="2">Retrotransposon gag domain-containing protein</fullName>
    </recommendedName>
</protein>
<gene>
    <name evidence="3" type="ORF">CR513_19542</name>
</gene>
<dbReference type="PANTHER" id="PTHR33223:SF3">
    <property type="match status" value="1"/>
</dbReference>
<dbReference type="Proteomes" id="UP000257109">
    <property type="component" value="Unassembled WGS sequence"/>
</dbReference>
<accession>A0A371H4G4</accession>
<dbReference type="OrthoDB" id="1414696at2759"/>
<feature type="non-terminal residue" evidence="3">
    <location>
        <position position="1"/>
    </location>
</feature>